<reference evidence="2 3" key="2">
    <citation type="submission" date="2015-05" db="EMBL/GenBank/DDBJ databases">
        <title>Distinctive expansion of gene families associated with plant cell wall degradation and secondary metabolism in the genomes of grapevine trunk pathogens.</title>
        <authorList>
            <person name="Lawrence D.P."/>
            <person name="Travadon R."/>
            <person name="Rolshausen P.E."/>
            <person name="Baumgartner K."/>
        </authorList>
    </citation>
    <scope>NUCLEOTIDE SEQUENCE [LARGE SCALE GENOMIC DNA]</scope>
    <source>
        <strain evidence="2">DS831</strain>
    </source>
</reference>
<sequence length="104" mass="11946">MTSHIPRTCERLTVVFGSYDGEQRSSNNNNNNNAPTTVSPPLDHFSLGLREVSTRLRWIALRHVPVSSTLFWPDPRESAPQEEPWWPHLETFRISFAKLDPFGT</sequence>
<evidence type="ECO:0000313" key="3">
    <source>
        <dbReference type="Proteomes" id="UP000034182"/>
    </source>
</evidence>
<name>A0A0G2GI19_9PEZI</name>
<feature type="region of interest" description="Disordered" evidence="1">
    <location>
        <begin position="20"/>
        <end position="41"/>
    </location>
</feature>
<dbReference type="Proteomes" id="UP000034182">
    <property type="component" value="Unassembled WGS sequence"/>
</dbReference>
<dbReference type="AlphaFoldDB" id="A0A0G2GI19"/>
<reference evidence="2 3" key="1">
    <citation type="submission" date="2015-03" db="EMBL/GenBank/DDBJ databases">
        <authorList>
            <person name="Morales-Cruz A."/>
            <person name="Amrine K.C."/>
            <person name="Cantu D."/>
        </authorList>
    </citation>
    <scope>NUCLEOTIDE SEQUENCE [LARGE SCALE GENOMIC DNA]</scope>
    <source>
        <strain evidence="2">DS831</strain>
    </source>
</reference>
<comment type="caution">
    <text evidence="2">The sequence shown here is derived from an EMBL/GenBank/DDBJ whole genome shotgun (WGS) entry which is preliminary data.</text>
</comment>
<organism evidence="2 3">
    <name type="scientific">Diplodia seriata</name>
    <dbReference type="NCBI Taxonomy" id="420778"/>
    <lineage>
        <taxon>Eukaryota</taxon>
        <taxon>Fungi</taxon>
        <taxon>Dikarya</taxon>
        <taxon>Ascomycota</taxon>
        <taxon>Pezizomycotina</taxon>
        <taxon>Dothideomycetes</taxon>
        <taxon>Dothideomycetes incertae sedis</taxon>
        <taxon>Botryosphaeriales</taxon>
        <taxon>Botryosphaeriaceae</taxon>
        <taxon>Diplodia</taxon>
    </lineage>
</organism>
<evidence type="ECO:0000313" key="2">
    <source>
        <dbReference type="EMBL" id="KKY23213.1"/>
    </source>
</evidence>
<proteinExistence type="predicted"/>
<dbReference type="EMBL" id="LAQI01000069">
    <property type="protein sequence ID" value="KKY23213.1"/>
    <property type="molecule type" value="Genomic_DNA"/>
</dbReference>
<gene>
    <name evidence="2" type="ORF">UCDDS831_g03162</name>
</gene>
<accession>A0A0G2GI19</accession>
<protein>
    <submittedName>
        <fullName evidence="2">Uncharacterized protein</fullName>
    </submittedName>
</protein>
<evidence type="ECO:0000256" key="1">
    <source>
        <dbReference type="SAM" id="MobiDB-lite"/>
    </source>
</evidence>